<feature type="transmembrane region" description="Helical" evidence="1">
    <location>
        <begin position="60"/>
        <end position="80"/>
    </location>
</feature>
<evidence type="ECO:0000313" key="3">
    <source>
        <dbReference type="Proteomes" id="UP001160519"/>
    </source>
</evidence>
<accession>A0AA43Q4J9</accession>
<keyword evidence="3" id="KW-1185">Reference proteome</keyword>
<keyword evidence="1" id="KW-0472">Membrane</keyword>
<evidence type="ECO:0000256" key="1">
    <source>
        <dbReference type="SAM" id="Phobius"/>
    </source>
</evidence>
<feature type="transmembrane region" description="Helical" evidence="1">
    <location>
        <begin position="21"/>
        <end position="40"/>
    </location>
</feature>
<proteinExistence type="predicted"/>
<comment type="caution">
    <text evidence="2">The sequence shown here is derived from an EMBL/GenBank/DDBJ whole genome shotgun (WGS) entry which is preliminary data.</text>
</comment>
<feature type="transmembrane region" description="Helical" evidence="1">
    <location>
        <begin position="87"/>
        <end position="109"/>
    </location>
</feature>
<sequence length="167" mass="19180">MFIYSLPLFFTHIGLASPLDLLIMFIALFMVLFIRSLFFGEDQQKKSADNYLLAAWNGGVALKWAFWPFFLILNICLYGADTLVKVGMFTVSGWDDVHVMLVLPIVWWTTAVWRCSPNTALSVWAACARLLTVSVFFEYSLKLLIRIDYPRIFFGCDELLLDYGSCF</sequence>
<dbReference type="EMBL" id="JAQSDF010000009">
    <property type="protein sequence ID" value="MDI1230442.1"/>
    <property type="molecule type" value="Genomic_DNA"/>
</dbReference>
<gene>
    <name evidence="2" type="ORF">PSU93_04745</name>
</gene>
<dbReference type="Proteomes" id="UP001160519">
    <property type="component" value="Unassembled WGS sequence"/>
</dbReference>
<protein>
    <submittedName>
        <fullName evidence="2">Uncharacterized protein</fullName>
    </submittedName>
</protein>
<keyword evidence="1" id="KW-0812">Transmembrane</keyword>
<dbReference type="AlphaFoldDB" id="A0AA43Q4J9"/>
<evidence type="ECO:0000313" key="2">
    <source>
        <dbReference type="EMBL" id="MDI1230442.1"/>
    </source>
</evidence>
<organism evidence="2 3">
    <name type="scientific">Candidatus Methylobacter titanis</name>
    <dbReference type="NCBI Taxonomy" id="3053457"/>
    <lineage>
        <taxon>Bacteria</taxon>
        <taxon>Pseudomonadati</taxon>
        <taxon>Pseudomonadota</taxon>
        <taxon>Gammaproteobacteria</taxon>
        <taxon>Methylococcales</taxon>
        <taxon>Methylococcaceae</taxon>
        <taxon>Methylobacter</taxon>
    </lineage>
</organism>
<keyword evidence="1" id="KW-1133">Transmembrane helix</keyword>
<reference evidence="2" key="1">
    <citation type="submission" date="2023-01" db="EMBL/GenBank/DDBJ databases">
        <title>Biogeochemical cycle of methane in antarctic sediments.</title>
        <authorList>
            <person name="Roldan D.M."/>
            <person name="Menes R.J."/>
        </authorList>
    </citation>
    <scope>NUCLEOTIDE SEQUENCE [LARGE SCALE GENOMIC DNA]</scope>
    <source>
        <strain evidence="2">K-2018 MAG008</strain>
    </source>
</reference>
<name>A0AA43Q4J9_9GAMM</name>